<keyword evidence="2" id="KW-0472">Membrane</keyword>
<evidence type="ECO:0000256" key="1">
    <source>
        <dbReference type="SAM" id="MobiDB-lite"/>
    </source>
</evidence>
<evidence type="ECO:0000256" key="2">
    <source>
        <dbReference type="SAM" id="Phobius"/>
    </source>
</evidence>
<evidence type="ECO:0000313" key="6">
    <source>
        <dbReference type="Proteomes" id="UP000321947"/>
    </source>
</evidence>
<protein>
    <submittedName>
        <fullName evidence="4">Uncharacterized protein</fullName>
    </submittedName>
</protein>
<comment type="caution">
    <text evidence="4">The sequence shown here is derived from an EMBL/GenBank/DDBJ whole genome shotgun (WGS) entry which is preliminary data.</text>
</comment>
<dbReference type="Proteomes" id="UP000321947">
    <property type="component" value="Unassembled WGS sequence"/>
</dbReference>
<feature type="region of interest" description="Disordered" evidence="1">
    <location>
        <begin position="96"/>
        <end position="143"/>
    </location>
</feature>
<feature type="compositionally biased region" description="Polar residues" evidence="1">
    <location>
        <begin position="109"/>
        <end position="141"/>
    </location>
</feature>
<keyword evidence="2" id="KW-0812">Transmembrane</keyword>
<reference evidence="5 6" key="1">
    <citation type="submission" date="2019-08" db="EMBL/GenBank/DDBJ databases">
        <title>Draft genome sequences of two oriental melons (Cucumis melo L. var makuwa).</title>
        <authorList>
            <person name="Kwon S.-Y."/>
        </authorList>
    </citation>
    <scope>NUCLEOTIDE SEQUENCE [LARGE SCALE GENOMIC DNA]</scope>
    <source>
        <strain evidence="6">cv. Chang Bougi</strain>
        <strain evidence="5">cv. SW 3</strain>
        <tissue evidence="4">Leaf</tissue>
    </source>
</reference>
<organism evidence="4 6">
    <name type="scientific">Cucumis melo var. makuwa</name>
    <name type="common">Oriental melon</name>
    <dbReference type="NCBI Taxonomy" id="1194695"/>
    <lineage>
        <taxon>Eukaryota</taxon>
        <taxon>Viridiplantae</taxon>
        <taxon>Streptophyta</taxon>
        <taxon>Embryophyta</taxon>
        <taxon>Tracheophyta</taxon>
        <taxon>Spermatophyta</taxon>
        <taxon>Magnoliopsida</taxon>
        <taxon>eudicotyledons</taxon>
        <taxon>Gunneridae</taxon>
        <taxon>Pentapetalae</taxon>
        <taxon>rosids</taxon>
        <taxon>fabids</taxon>
        <taxon>Cucurbitales</taxon>
        <taxon>Cucurbitaceae</taxon>
        <taxon>Benincaseae</taxon>
        <taxon>Cucumis</taxon>
    </lineage>
</organism>
<dbReference type="EMBL" id="SSTD01004586">
    <property type="protein sequence ID" value="TYK23394.1"/>
    <property type="molecule type" value="Genomic_DNA"/>
</dbReference>
<proteinExistence type="predicted"/>
<feature type="transmembrane region" description="Helical" evidence="2">
    <location>
        <begin position="157"/>
        <end position="178"/>
    </location>
</feature>
<dbReference type="Proteomes" id="UP000321393">
    <property type="component" value="Unassembled WGS sequence"/>
</dbReference>
<keyword evidence="2" id="KW-1133">Transmembrane helix</keyword>
<sequence length="251" mass="27679">MVFLLTQPTRVVSASLRLPHCLPSAVALRQHLSKLAPASHFGRVGRHPSAFVQTAQVTGATASLRKESHIVIVPPDPSHLPRSNSLSQTRTRATLAQVRTRASRAPTLPKSSRAPTLPKSSRAPTLPESSYTPTLPESSHAPTLPSRAAHYIDEDDYVMIMFTMLVMYAMILMICHVYENVMTCYMLRIGVSFGYTTDQFVLGVFFGSPKTRYVPTGSQIARVRERASSGAEVEVRARASWRLTRSDCSEP</sequence>
<evidence type="ECO:0000313" key="3">
    <source>
        <dbReference type="EMBL" id="KAA0040311.1"/>
    </source>
</evidence>
<accession>A0A5D3DID3</accession>
<gene>
    <name evidence="4" type="ORF">E5676_scaffold142G004600</name>
    <name evidence="3" type="ORF">E6C27_scaffold460G00120</name>
</gene>
<name>A0A5D3DID3_CUCMM</name>
<dbReference type="AlphaFoldDB" id="A0A5D3DID3"/>
<dbReference type="EMBL" id="SSTE01017567">
    <property type="protein sequence ID" value="KAA0040311.1"/>
    <property type="molecule type" value="Genomic_DNA"/>
</dbReference>
<evidence type="ECO:0000313" key="5">
    <source>
        <dbReference type="Proteomes" id="UP000321393"/>
    </source>
</evidence>
<evidence type="ECO:0000313" key="4">
    <source>
        <dbReference type="EMBL" id="TYK23394.1"/>
    </source>
</evidence>